<dbReference type="Gene3D" id="2.50.20.10">
    <property type="entry name" value="Lipoprotein localisation LolA/LolB/LppX"/>
    <property type="match status" value="1"/>
</dbReference>
<comment type="subcellular location">
    <subcellularLocation>
        <location evidence="1">Periplasm</location>
    </subcellularLocation>
</comment>
<evidence type="ECO:0000256" key="5">
    <source>
        <dbReference type="SAM" id="SignalP"/>
    </source>
</evidence>
<name>A0ABQ4Q2T4_9BURK</name>
<gene>
    <name evidence="8" type="ORF">NCCP691_10780</name>
</gene>
<evidence type="ECO:0000256" key="1">
    <source>
        <dbReference type="ARBA" id="ARBA00004418"/>
    </source>
</evidence>
<comment type="similarity">
    <text evidence="2">Belongs to the RseB family.</text>
</comment>
<evidence type="ECO:0000313" key="9">
    <source>
        <dbReference type="Proteomes" id="UP000887222"/>
    </source>
</evidence>
<keyword evidence="3 5" id="KW-0732">Signal</keyword>
<organism evidence="8 9">
    <name type="scientific">Noviherbaspirillum aridicola</name>
    <dbReference type="NCBI Taxonomy" id="2849687"/>
    <lineage>
        <taxon>Bacteria</taxon>
        <taxon>Pseudomonadati</taxon>
        <taxon>Pseudomonadota</taxon>
        <taxon>Betaproteobacteria</taxon>
        <taxon>Burkholderiales</taxon>
        <taxon>Oxalobacteraceae</taxon>
        <taxon>Noviherbaspirillum</taxon>
    </lineage>
</organism>
<feature type="domain" description="MucB/RseB N-terminal" evidence="6">
    <location>
        <begin position="34"/>
        <end position="207"/>
    </location>
</feature>
<dbReference type="InterPro" id="IPR038484">
    <property type="entry name" value="MucB/RseB_C_sf"/>
</dbReference>
<feature type="chain" id="PRO_5047479435" evidence="5">
    <location>
        <begin position="25"/>
        <end position="331"/>
    </location>
</feature>
<reference evidence="8 9" key="1">
    <citation type="journal article" date="2022" name="Int. J. Syst. Evol. Microbiol.">
        <title>Noviherbaspirillum aridicola sp. nov., isolated from an arid soil in Pakistan.</title>
        <authorList>
            <person name="Khan I.U."/>
            <person name="Saqib M."/>
            <person name="Amin A."/>
            <person name="Hussain F."/>
            <person name="Li L."/>
            <person name="Liu Y.H."/>
            <person name="Fang B.Z."/>
            <person name="Ahmed I."/>
            <person name="Li W.J."/>
        </authorList>
    </citation>
    <scope>NUCLEOTIDE SEQUENCE [LARGE SCALE GENOMIC DNA]</scope>
    <source>
        <strain evidence="8 9">NCCP-691</strain>
    </source>
</reference>
<dbReference type="InterPro" id="IPR005588">
    <property type="entry name" value="MucB_RseB"/>
</dbReference>
<comment type="caution">
    <text evidence="8">The sequence shown here is derived from an EMBL/GenBank/DDBJ whole genome shotgun (WGS) entry which is preliminary data.</text>
</comment>
<dbReference type="InterPro" id="IPR033436">
    <property type="entry name" value="MucB/RseB_C"/>
</dbReference>
<sequence>MRQTNALFRFVVTLSIFLALPAAAQTADADARGAKGWLKKIQQSAQQLNYSGTFVYQQGSEMRTSRITHVQDAKGELEKLEILDGQPREYIRRGDEVVCYVPEARTLVIEKRVANDAFPAILAAEEDDLAQYYHIRGGEPGRVAGREAQAILLEPKDKLRYGYKLWADKASGLLLRAQTLNDKGDTVEQIAFTQISIGDADRSRVKPSFQNTEGWKVENTLMSQVSLSGWTVKTLPPGFRKVREVKRLVSDVTAGGQPVRREVSQIVFSDGLAAISVFIEPGSQSRTEGSMQQGAVNIVGKRQGDYWLTIVGEVPPAAIRQVANSIEFKSR</sequence>
<dbReference type="CDD" id="cd16327">
    <property type="entry name" value="RseB"/>
    <property type="match status" value="1"/>
</dbReference>
<dbReference type="Pfam" id="PF03888">
    <property type="entry name" value="MucB_RseB"/>
    <property type="match status" value="1"/>
</dbReference>
<accession>A0ABQ4Q2T4</accession>
<proteinExistence type="inferred from homology"/>
<evidence type="ECO:0000259" key="6">
    <source>
        <dbReference type="Pfam" id="PF03888"/>
    </source>
</evidence>
<evidence type="ECO:0000259" key="7">
    <source>
        <dbReference type="Pfam" id="PF17188"/>
    </source>
</evidence>
<dbReference type="RefSeq" id="WP_220807241.1">
    <property type="nucleotide sequence ID" value="NZ_BPMK01000004.1"/>
</dbReference>
<dbReference type="PANTHER" id="PTHR38782">
    <property type="match status" value="1"/>
</dbReference>
<evidence type="ECO:0000313" key="8">
    <source>
        <dbReference type="EMBL" id="GIZ51064.1"/>
    </source>
</evidence>
<evidence type="ECO:0000256" key="2">
    <source>
        <dbReference type="ARBA" id="ARBA00008150"/>
    </source>
</evidence>
<evidence type="ECO:0000256" key="3">
    <source>
        <dbReference type="ARBA" id="ARBA00022729"/>
    </source>
</evidence>
<dbReference type="PIRSF" id="PIRSF005427">
    <property type="entry name" value="RseB"/>
    <property type="match status" value="1"/>
</dbReference>
<dbReference type="Gene3D" id="3.30.200.100">
    <property type="entry name" value="MucB/RseB, C-terminal domain"/>
    <property type="match status" value="1"/>
</dbReference>
<feature type="signal peptide" evidence="5">
    <location>
        <begin position="1"/>
        <end position="24"/>
    </location>
</feature>
<dbReference type="Proteomes" id="UP000887222">
    <property type="component" value="Unassembled WGS sequence"/>
</dbReference>
<keyword evidence="9" id="KW-1185">Reference proteome</keyword>
<evidence type="ECO:0000256" key="4">
    <source>
        <dbReference type="ARBA" id="ARBA00022764"/>
    </source>
</evidence>
<feature type="domain" description="MucB/RseB C-terminal" evidence="7">
    <location>
        <begin position="227"/>
        <end position="327"/>
    </location>
</feature>
<dbReference type="Pfam" id="PF17188">
    <property type="entry name" value="MucB_RseB_C"/>
    <property type="match status" value="1"/>
</dbReference>
<keyword evidence="4" id="KW-0574">Periplasm</keyword>
<dbReference type="EMBL" id="BPMK01000004">
    <property type="protein sequence ID" value="GIZ51064.1"/>
    <property type="molecule type" value="Genomic_DNA"/>
</dbReference>
<dbReference type="InterPro" id="IPR033434">
    <property type="entry name" value="MucB/RseB_N"/>
</dbReference>
<protein>
    <submittedName>
        <fullName evidence="8">Sugar dehydratase</fullName>
    </submittedName>
</protein>
<dbReference type="PANTHER" id="PTHR38782:SF1">
    <property type="entry name" value="SIGMA-E FACTOR REGULATORY PROTEIN RSEB"/>
    <property type="match status" value="1"/>
</dbReference>